<gene>
    <name evidence="1" type="ORF">H0H10_08900</name>
</gene>
<dbReference type="RefSeq" id="WP_188180320.1">
    <property type="nucleotide sequence ID" value="NZ_JACVQF010000177.1"/>
</dbReference>
<evidence type="ECO:0000313" key="2">
    <source>
        <dbReference type="Proteomes" id="UP000621210"/>
    </source>
</evidence>
<name>A0A926QQ70_9ACTN</name>
<dbReference type="EMBL" id="JACVQF010000177">
    <property type="protein sequence ID" value="MBD0419290.1"/>
    <property type="molecule type" value="Genomic_DNA"/>
</dbReference>
<reference evidence="1" key="2">
    <citation type="submission" date="2020-09" db="EMBL/GenBank/DDBJ databases">
        <authorList>
            <person name="Luo X."/>
        </authorList>
    </citation>
    <scope>NUCLEOTIDE SEQUENCE</scope>
    <source>
        <strain evidence="1">TRM S81-3</strain>
    </source>
</reference>
<protein>
    <submittedName>
        <fullName evidence="1">Uncharacterized protein</fullName>
    </submittedName>
</protein>
<proteinExistence type="predicted"/>
<reference evidence="1" key="1">
    <citation type="submission" date="2020-09" db="EMBL/GenBank/DDBJ databases">
        <title>Streptomyces grisecoloratus sp. nov., isolated from cotton soil.</title>
        <authorList>
            <person name="Xing L."/>
        </authorList>
    </citation>
    <scope>NUCLEOTIDE SEQUENCE</scope>
    <source>
        <strain evidence="1">TRM S81-3</strain>
    </source>
</reference>
<accession>A0A926QQ70</accession>
<dbReference type="AlphaFoldDB" id="A0A926QQ70"/>
<sequence>MTTSWYALLEEGHIDYERAQCCYRPQWEMRQTEHVEGSQEDAQAAGLRMAKTHIPESFYLRPGDRPHRSVFATQAGTWVVQLKSRQAEAHFRVTVGQLVHTEEELGGSLPEWFPEYSSSTWSYLKFLLGGSLIKKSKA</sequence>
<comment type="caution">
    <text evidence="1">The sequence shown here is derived from an EMBL/GenBank/DDBJ whole genome shotgun (WGS) entry which is preliminary data.</text>
</comment>
<dbReference type="Proteomes" id="UP000621210">
    <property type="component" value="Unassembled WGS sequence"/>
</dbReference>
<evidence type="ECO:0000313" key="1">
    <source>
        <dbReference type="EMBL" id="MBD0419290.1"/>
    </source>
</evidence>
<organism evidence="1 2">
    <name type="scientific">Streptomyces griseicoloratus</name>
    <dbReference type="NCBI Taxonomy" id="2752516"/>
    <lineage>
        <taxon>Bacteria</taxon>
        <taxon>Bacillati</taxon>
        <taxon>Actinomycetota</taxon>
        <taxon>Actinomycetes</taxon>
        <taxon>Kitasatosporales</taxon>
        <taxon>Streptomycetaceae</taxon>
        <taxon>Streptomyces</taxon>
    </lineage>
</organism>
<keyword evidence="2" id="KW-1185">Reference proteome</keyword>